<keyword evidence="2" id="KW-1185">Reference proteome</keyword>
<accession>A0A2S2CZ29</accession>
<reference evidence="2" key="1">
    <citation type="submission" date="2018-05" db="EMBL/GenBank/DDBJ databases">
        <title>Azospirillum thermophila sp. nov., a novel isolated from hot spring.</title>
        <authorList>
            <person name="Zhao Z."/>
        </authorList>
    </citation>
    <scope>NUCLEOTIDE SEQUENCE [LARGE SCALE GENOMIC DNA]</scope>
    <source>
        <strain evidence="2">CFH 70021</strain>
        <plasmid evidence="2">unnamed2</plasmid>
    </source>
</reference>
<gene>
    <name evidence="1" type="ORF">DEW08_27790</name>
</gene>
<protein>
    <submittedName>
        <fullName evidence="1">Uncharacterized protein</fullName>
    </submittedName>
</protein>
<sequence length="246" mass="25975">MTVAELFRLSDILKQVMREQGHDFNLVVIPEQEVSDGSGDEKATDLHLTIVNATVRDVVVLPSPGNKAASDRRSAAVAERCRLKGVSDFPLVESYLNQLKSEGSLTTAALERQILLAEDIPGVSVEVFLRPDCDEVGGTQLVASVTVDEREYQASLDNRASKFTGPMEATAGVRFRSLITQGDEIGLTAYNTLNREQVFGLIDGSTARSERPACGCAAASGPAAPSPAISCAMSATTGCCSPPASG</sequence>
<organism evidence="1 2">
    <name type="scientific">Azospirillum thermophilum</name>
    <dbReference type="NCBI Taxonomy" id="2202148"/>
    <lineage>
        <taxon>Bacteria</taxon>
        <taxon>Pseudomonadati</taxon>
        <taxon>Pseudomonadota</taxon>
        <taxon>Alphaproteobacteria</taxon>
        <taxon>Rhodospirillales</taxon>
        <taxon>Azospirillaceae</taxon>
        <taxon>Azospirillum</taxon>
    </lineage>
</organism>
<dbReference type="Proteomes" id="UP000245629">
    <property type="component" value="Plasmid unnamed2"/>
</dbReference>
<dbReference type="KEGG" id="azz:DEW08_27790"/>
<proteinExistence type="predicted"/>
<dbReference type="OrthoDB" id="7439045at2"/>
<dbReference type="EMBL" id="CP029357">
    <property type="protein sequence ID" value="AWK89774.1"/>
    <property type="molecule type" value="Genomic_DNA"/>
</dbReference>
<name>A0A2S2CZ29_9PROT</name>
<dbReference type="AlphaFoldDB" id="A0A2S2CZ29"/>
<evidence type="ECO:0000313" key="2">
    <source>
        <dbReference type="Proteomes" id="UP000245629"/>
    </source>
</evidence>
<keyword evidence="1" id="KW-0614">Plasmid</keyword>
<evidence type="ECO:0000313" key="1">
    <source>
        <dbReference type="EMBL" id="AWK89774.1"/>
    </source>
</evidence>
<dbReference type="Gene3D" id="2.40.160.50">
    <property type="entry name" value="membrane protein fhac: a member of the omp85/tpsb transporter family"/>
    <property type="match status" value="1"/>
</dbReference>
<geneLocation type="plasmid" evidence="1 2">
    <name>unnamed2</name>
</geneLocation>